<keyword evidence="5 8" id="KW-0067">ATP-binding</keyword>
<dbReference type="FunFam" id="3.50.7.10:FF:000007">
    <property type="entry name" value="1-phosphatidylinositol 3-phosphate 5-kinase isoform X1"/>
    <property type="match status" value="1"/>
</dbReference>
<feature type="compositionally biased region" description="Low complexity" evidence="9">
    <location>
        <begin position="428"/>
        <end position="437"/>
    </location>
</feature>
<dbReference type="Gene3D" id="3.50.7.10">
    <property type="entry name" value="GroEL"/>
    <property type="match status" value="1"/>
</dbReference>
<proteinExistence type="predicted"/>
<organism evidence="11 12">
    <name type="scientific">Lolium multiflorum</name>
    <name type="common">Italian ryegrass</name>
    <name type="synonym">Lolium perenne subsp. multiflorum</name>
    <dbReference type="NCBI Taxonomy" id="4521"/>
    <lineage>
        <taxon>Eukaryota</taxon>
        <taxon>Viridiplantae</taxon>
        <taxon>Streptophyta</taxon>
        <taxon>Embryophyta</taxon>
        <taxon>Tracheophyta</taxon>
        <taxon>Spermatophyta</taxon>
        <taxon>Magnoliopsida</taxon>
        <taxon>Liliopsida</taxon>
        <taxon>Poales</taxon>
        <taxon>Poaceae</taxon>
        <taxon>BOP clade</taxon>
        <taxon>Pooideae</taxon>
        <taxon>Poodae</taxon>
        <taxon>Poeae</taxon>
        <taxon>Poeae Chloroplast Group 2 (Poeae type)</taxon>
        <taxon>Loliodinae</taxon>
        <taxon>Loliinae</taxon>
        <taxon>Lolium</taxon>
    </lineage>
</organism>
<comment type="caution">
    <text evidence="11">The sequence shown here is derived from an EMBL/GenBank/DDBJ whole genome shotgun (WGS) entry which is preliminary data.</text>
</comment>
<dbReference type="EC" id="2.7.1.150" evidence="1"/>
<dbReference type="FunFam" id="3.30.800.10:FF:000010">
    <property type="entry name" value="Putative 1-phosphatidylinositol-3-phosphate 5-kinase FAB1C"/>
    <property type="match status" value="1"/>
</dbReference>
<feature type="compositionally biased region" description="Polar residues" evidence="9">
    <location>
        <begin position="892"/>
        <end position="912"/>
    </location>
</feature>
<comment type="subunit">
    <text evidence="6">Component of the PI(3,5)P2 regulatory complex at least composed of ATG18, SAC/FIG4, FAB1 and VAC14.</text>
</comment>
<evidence type="ECO:0000256" key="4">
    <source>
        <dbReference type="ARBA" id="ARBA00022777"/>
    </source>
</evidence>
<dbReference type="SMART" id="SM00330">
    <property type="entry name" value="PIPKc"/>
    <property type="match status" value="1"/>
</dbReference>
<dbReference type="CDD" id="cd17300">
    <property type="entry name" value="PIPKc_PIKfyve"/>
    <property type="match status" value="1"/>
</dbReference>
<protein>
    <recommendedName>
        <fullName evidence="1">1-phosphatidylinositol-3-phosphate 5-kinase</fullName>
        <ecNumber evidence="1">2.7.1.150</ecNumber>
    </recommendedName>
    <alternativeName>
        <fullName evidence="7">Phosphatidylinositol 3-phosphate 5-kinase type III</fullName>
    </alternativeName>
</protein>
<keyword evidence="4 8" id="KW-0418">Kinase</keyword>
<dbReference type="Proteomes" id="UP001231189">
    <property type="component" value="Unassembled WGS sequence"/>
</dbReference>
<sequence>MENYSLLMGDSSVDEDGGGDDGEAFRGTSPSGGVPKQRLCPRILASRWRRGRKGADANPKVDFLGIDACWIAVYVIYLPRWRRNPCCAALPPPQTTFTWPSSPTVPRWRGIWCCALHSSTNNLHVAFISYWFDNLGFLLRETCCCTHHTFLLGFPTDVCLRIGITIVIEISLRIGDHCTHIIRFDQGKMQDEWRTTCYRETSVTERGNVGCPGGVVKVVAAELLWSSSAGGSSPPRWCPLWCCRWSSGRRCSGIGRSVELLFSKGGLRCGGEDRLVEFLSLALVFVSVWWLLAVPWRCWGSCNGAVPLRLRERSRCSALSVLFPAGRGGEGVEKGRVPACFGSEVRAESGEWCDLEGSGSSWPDRERVELGVCRRLLFVRVRDPVLWDWWLLQLIKAPGLGVLPAPRSISYDDGEDSDRYFSPGSELSQDTSDTDSMSTSISRLYTFRLASSPVQSPMKRPGLNGHRNSGHGYDDLDLSSSMDSPNSDDDSIIHPIDFESNGIWFPPSPQHGGDDFENSFFEYDDDDYDNADGRNFGHGNHDSGGSDDLPGIEGKHNIAHKEFLRNALHGHFRALVSQLLQGHGVDHVDRWSDIVSSLAWQAATFVRPDTSKGGSMDPTSYVKVKCVASGNPNNSTFIKGVVCSKNVKHKRMVSAHENPRILLLGGALEHQKVTNKLASINSLLEQEQEYLKNAVAKIVAQRPHVLLVEKSVPMYAQELLAKDISLVLNVKRSLLERISRCTGGQIASSIDNVTSARLGHCQAFWIERVSETLAPKDLHRKSVKTLMFFDGCPRRLGCTVLLRGTSYEELRKVKLALQFAVFAAYQLSLETSYLADEGAILPKILLDLPVLPLENYMNGGNSSLSNHPHASNDIQIISDRTSENGCIMPSFPDSSSELLSTNQSPPESNFQEDYTGGANGTSSHSPRLSLDNGCVAPLGITVHRDAMVGGTSRVENDLDNGWHHISDEENAGAAIHDHNENPAEYFPTSDNAQSILVSLSIACPQRRIVCKQSQLLRIKFYGNFDKPLGRYFREDLFNQSSCCASCKEPAESHVQCYTHQQGSLTISVKNLASVKLPWRNDGKIWMWHRCLRCKSKDGNPPPTQRVVMSDAARGLSFGKFLELSFSNHTTANRVACCGHSLQRDCLRFYGSGSMVAVFRYSPVDILSVNLPPSVLDFACPITQDWLIEEAGDVANRKDNLYRVISDKLDCFEKTVLAQEDVSVKARLYKHVVDLKDLIKIEWKKYDVPGEETIDVLDLNHVRRELVLDAQVWDRRLHMMHSLTKENYHTMATDAPCPKKLPGSLLEESKAEISSEQENMRNSVEYTRSSLSITDTGKPLLRREQGDTTLSHFGLETNIDEVYHQSVEGNTGSAGLHFVSGPSEIQSDGVVAAELKLEKTLEKSESSASNLSDRIDFAWTGSSVETLPVLPTALMNGSSFQNVMAPIRIRSFDSGINFRNRLSSVDDPNVSIRRAYSQRPPRALERTGRGLSPTFTNTLSLSGVMDGEGRMLLSQSVLDIVVPVYDNEPSSIIAHAMTVPEYHSFVLPQNELDVSDQPQPRNGNDSKDTHLTVSFEDEDSCSAEKAKFSVTCYFAKQFDAIRKKCCADELDYIRSMSRCKRWSAQGGKSNAYFAKTLDDRFVIKQVTRTELDSFEDYAAEYFKYLTESVTSGSPFCLAKVLGLYQVIGKNMKDGKELKVEVMVMENIFFNRKVSRIYDLKGSLRSRYNPDTSGNNKVLLDLNLLETLHTKPIFLGSKAKRRLERAVWNDTSFLASVGVMDYSLLVGIDEESKELVIGIIDYLRQYTWDKQLETWVKASGILGGSKDGLPTIISPDQYKKRFRKAMSKYFLTVPDQWSP</sequence>
<evidence type="ECO:0000256" key="6">
    <source>
        <dbReference type="ARBA" id="ARBA00023464"/>
    </source>
</evidence>
<dbReference type="PANTHER" id="PTHR45748">
    <property type="entry name" value="1-PHOSPHATIDYLINOSITOL 3-PHOSPHATE 5-KINASE-RELATED"/>
    <property type="match status" value="1"/>
</dbReference>
<dbReference type="EMBL" id="JAUUTY010000007">
    <property type="protein sequence ID" value="KAK1605722.1"/>
    <property type="molecule type" value="Genomic_DNA"/>
</dbReference>
<feature type="region of interest" description="Disordered" evidence="9">
    <location>
        <begin position="1"/>
        <end position="36"/>
    </location>
</feature>
<evidence type="ECO:0000256" key="7">
    <source>
        <dbReference type="ARBA" id="ARBA00077223"/>
    </source>
</evidence>
<evidence type="ECO:0000256" key="3">
    <source>
        <dbReference type="ARBA" id="ARBA00022741"/>
    </source>
</evidence>
<evidence type="ECO:0000259" key="10">
    <source>
        <dbReference type="PROSITE" id="PS51455"/>
    </source>
</evidence>
<dbReference type="SUPFAM" id="SSF52029">
    <property type="entry name" value="GroEL apical domain-like"/>
    <property type="match status" value="1"/>
</dbReference>
<dbReference type="Pfam" id="PF01504">
    <property type="entry name" value="PIP5K"/>
    <property type="match status" value="2"/>
</dbReference>
<dbReference type="SUPFAM" id="SSF56104">
    <property type="entry name" value="SAICAR synthase-like"/>
    <property type="match status" value="1"/>
</dbReference>
<evidence type="ECO:0000256" key="2">
    <source>
        <dbReference type="ARBA" id="ARBA00022679"/>
    </source>
</evidence>
<gene>
    <name evidence="11" type="ORF">QYE76_029395</name>
</gene>
<feature type="region of interest" description="Disordered" evidence="9">
    <location>
        <begin position="453"/>
        <end position="488"/>
    </location>
</feature>
<reference evidence="11" key="1">
    <citation type="submission" date="2023-07" db="EMBL/GenBank/DDBJ databases">
        <title>A chromosome-level genome assembly of Lolium multiflorum.</title>
        <authorList>
            <person name="Chen Y."/>
            <person name="Copetti D."/>
            <person name="Kolliker R."/>
            <person name="Studer B."/>
        </authorList>
    </citation>
    <scope>NUCLEOTIDE SEQUENCE</scope>
    <source>
        <strain evidence="11">02402/16</strain>
        <tissue evidence="11">Leaf</tissue>
    </source>
</reference>
<dbReference type="GO" id="GO:0000285">
    <property type="term" value="F:1-phosphatidylinositol-3-phosphate 5-kinase activity"/>
    <property type="evidence" value="ECO:0007669"/>
    <property type="project" value="UniProtKB-EC"/>
</dbReference>
<dbReference type="InterPro" id="IPR002498">
    <property type="entry name" value="PInositol-4-P-4/5-kinase_core"/>
</dbReference>
<evidence type="ECO:0000256" key="1">
    <source>
        <dbReference type="ARBA" id="ARBA00012009"/>
    </source>
</evidence>
<evidence type="ECO:0000256" key="9">
    <source>
        <dbReference type="SAM" id="MobiDB-lite"/>
    </source>
</evidence>
<keyword evidence="12" id="KW-1185">Reference proteome</keyword>
<evidence type="ECO:0000313" key="11">
    <source>
        <dbReference type="EMBL" id="KAK1605722.1"/>
    </source>
</evidence>
<keyword evidence="2 8" id="KW-0808">Transferase</keyword>
<accession>A0AAD8QNJ1</accession>
<evidence type="ECO:0000256" key="5">
    <source>
        <dbReference type="ARBA" id="ARBA00022840"/>
    </source>
</evidence>
<dbReference type="InterPro" id="IPR027483">
    <property type="entry name" value="PInositol-4-P-4/5-kinase_C_sf"/>
</dbReference>
<name>A0AAD8QNJ1_LOLMU</name>
<feature type="region of interest" description="Disordered" evidence="9">
    <location>
        <begin position="413"/>
        <end position="437"/>
    </location>
</feature>
<dbReference type="GO" id="GO:0010008">
    <property type="term" value="C:endosome membrane"/>
    <property type="evidence" value="ECO:0007669"/>
    <property type="project" value="TreeGrafter"/>
</dbReference>
<feature type="compositionally biased region" description="Acidic residues" evidence="9">
    <location>
        <begin position="12"/>
        <end position="22"/>
    </location>
</feature>
<dbReference type="InterPro" id="IPR027409">
    <property type="entry name" value="GroEL-like_apical_dom_sf"/>
</dbReference>
<dbReference type="InterPro" id="IPR027484">
    <property type="entry name" value="PInositol-4-P-5-kinase_N"/>
</dbReference>
<evidence type="ECO:0000313" key="12">
    <source>
        <dbReference type="Proteomes" id="UP001231189"/>
    </source>
</evidence>
<dbReference type="GO" id="GO:0005524">
    <property type="term" value="F:ATP binding"/>
    <property type="evidence" value="ECO:0007669"/>
    <property type="project" value="UniProtKB-UniRule"/>
</dbReference>
<dbReference type="Gene3D" id="3.30.810.10">
    <property type="entry name" value="2-Layer Sandwich"/>
    <property type="match status" value="1"/>
</dbReference>
<evidence type="ECO:0000256" key="8">
    <source>
        <dbReference type="PROSITE-ProRule" id="PRU00781"/>
    </source>
</evidence>
<dbReference type="PROSITE" id="PS51455">
    <property type="entry name" value="PIPK"/>
    <property type="match status" value="1"/>
</dbReference>
<keyword evidence="3 8" id="KW-0547">Nucleotide-binding</keyword>
<dbReference type="GO" id="GO:0046854">
    <property type="term" value="P:phosphatidylinositol phosphate biosynthetic process"/>
    <property type="evidence" value="ECO:0007669"/>
    <property type="project" value="TreeGrafter"/>
</dbReference>
<dbReference type="InterPro" id="IPR002423">
    <property type="entry name" value="Cpn60/GroEL/TCP-1"/>
</dbReference>
<dbReference type="Pfam" id="PF00118">
    <property type="entry name" value="Cpn60_TCP1"/>
    <property type="match status" value="1"/>
</dbReference>
<feature type="domain" description="PIPK" evidence="10">
    <location>
        <begin position="1526"/>
        <end position="1848"/>
    </location>
</feature>
<dbReference type="FunFam" id="3.30.810.10:FF:000001">
    <property type="entry name" value="1-phosphatidylinositol 3-phosphate 5-kinase FAB1"/>
    <property type="match status" value="1"/>
</dbReference>
<dbReference type="CDD" id="cd03334">
    <property type="entry name" value="Fab1_TCP"/>
    <property type="match status" value="1"/>
</dbReference>
<dbReference type="PANTHER" id="PTHR45748:SF1">
    <property type="entry name" value="1-PHOSPHATIDYLINOSITOL-3-PHOSPHATE 5-KINASE"/>
    <property type="match status" value="1"/>
</dbReference>
<dbReference type="InterPro" id="IPR044769">
    <property type="entry name" value="PIKfyve_PIPKc"/>
</dbReference>
<feature type="region of interest" description="Disordered" evidence="9">
    <location>
        <begin position="892"/>
        <end position="926"/>
    </location>
</feature>
<dbReference type="Gene3D" id="3.30.800.10">
    <property type="entry name" value="Phosphatidylinositol Phosphate Kinase II Beta"/>
    <property type="match status" value="1"/>
</dbReference>